<reference evidence="2" key="1">
    <citation type="submission" date="2013-08" db="EMBL/GenBank/DDBJ databases">
        <authorList>
            <person name="Mendez C."/>
            <person name="Richter M."/>
            <person name="Ferrer M."/>
            <person name="Sanchez J."/>
        </authorList>
    </citation>
    <scope>NUCLEOTIDE SEQUENCE</scope>
</reference>
<feature type="non-terminal residue" evidence="2">
    <location>
        <position position="1"/>
    </location>
</feature>
<sequence length="122" mass="13830">ASGLQWLDREQTADKRAPFLFSQSQSIHARSWIPLQDTPAVRFSYAARVRAAQGITVLMSALREPTQGDAQSFSQPHPHPQLFDGHRRRRLGRAGHLPSVRRYGPSLRRCRRRRGSSATSSR</sequence>
<gene>
    <name evidence="2" type="ORF">B2A_05590</name>
</gene>
<keyword evidence="2" id="KW-0645">Protease</keyword>
<feature type="compositionally biased region" description="Low complexity" evidence="1">
    <location>
        <begin position="94"/>
        <end position="107"/>
    </location>
</feature>
<organism evidence="2">
    <name type="scientific">mine drainage metagenome</name>
    <dbReference type="NCBI Taxonomy" id="410659"/>
    <lineage>
        <taxon>unclassified sequences</taxon>
        <taxon>metagenomes</taxon>
        <taxon>ecological metagenomes</taxon>
    </lineage>
</organism>
<evidence type="ECO:0000256" key="1">
    <source>
        <dbReference type="SAM" id="MobiDB-lite"/>
    </source>
</evidence>
<dbReference type="EMBL" id="AUZZ01003894">
    <property type="protein sequence ID" value="EQD55670.1"/>
    <property type="molecule type" value="Genomic_DNA"/>
</dbReference>
<dbReference type="InterPro" id="IPR034015">
    <property type="entry name" value="M1_LTA4H"/>
</dbReference>
<name>T1BNU9_9ZZZZ</name>
<dbReference type="AlphaFoldDB" id="T1BNU9"/>
<reference evidence="2" key="2">
    <citation type="journal article" date="2014" name="ISME J.">
        <title>Microbial stratification in low pH oxic and suboxic macroscopic growths along an acid mine drainage.</title>
        <authorList>
            <person name="Mendez-Garcia C."/>
            <person name="Mesa V."/>
            <person name="Sprenger R.R."/>
            <person name="Richter M."/>
            <person name="Diez M.S."/>
            <person name="Solano J."/>
            <person name="Bargiela R."/>
            <person name="Golyshina O.V."/>
            <person name="Manteca A."/>
            <person name="Ramos J.L."/>
            <person name="Gallego J.R."/>
            <person name="Llorente I."/>
            <person name="Martins Dos Santos V.A."/>
            <person name="Jensen O.N."/>
            <person name="Pelaez A.I."/>
            <person name="Sanchez J."/>
            <person name="Ferrer M."/>
        </authorList>
    </citation>
    <scope>NUCLEOTIDE SEQUENCE</scope>
</reference>
<feature type="region of interest" description="Disordered" evidence="1">
    <location>
        <begin position="66"/>
        <end position="122"/>
    </location>
</feature>
<dbReference type="InterPro" id="IPR042097">
    <property type="entry name" value="Aminopeptidase_N-like_N_sf"/>
</dbReference>
<accession>T1BNU9</accession>
<keyword evidence="2" id="KW-0031">Aminopeptidase</keyword>
<dbReference type="SUPFAM" id="SSF63737">
    <property type="entry name" value="Leukotriene A4 hydrolase N-terminal domain"/>
    <property type="match status" value="1"/>
</dbReference>
<comment type="caution">
    <text evidence="2">The sequence shown here is derived from an EMBL/GenBank/DDBJ whole genome shotgun (WGS) entry which is preliminary data.</text>
</comment>
<protein>
    <submittedName>
        <fullName evidence="2">Peptidase M1, membrane alanine aminopeptidase</fullName>
    </submittedName>
</protein>
<proteinExistence type="predicted"/>
<dbReference type="PANTHER" id="PTHR45726:SF3">
    <property type="entry name" value="LEUKOTRIENE A-4 HYDROLASE"/>
    <property type="match status" value="1"/>
</dbReference>
<keyword evidence="2" id="KW-0378">Hydrolase</keyword>
<dbReference type="PANTHER" id="PTHR45726">
    <property type="entry name" value="LEUKOTRIENE A-4 HYDROLASE"/>
    <property type="match status" value="1"/>
</dbReference>
<dbReference type="GO" id="GO:0004177">
    <property type="term" value="F:aminopeptidase activity"/>
    <property type="evidence" value="ECO:0007669"/>
    <property type="project" value="UniProtKB-KW"/>
</dbReference>
<evidence type="ECO:0000313" key="2">
    <source>
        <dbReference type="EMBL" id="EQD55670.1"/>
    </source>
</evidence>
<dbReference type="Gene3D" id="2.60.40.1730">
    <property type="entry name" value="tricorn interacting facor f3 domain"/>
    <property type="match status" value="1"/>
</dbReference>